<dbReference type="InterPro" id="IPR004879">
    <property type="entry name" value="Ssp411-like_TRX"/>
</dbReference>
<protein>
    <submittedName>
        <fullName evidence="5">YHS domain protein</fullName>
    </submittedName>
</protein>
<evidence type="ECO:0000313" key="5">
    <source>
        <dbReference type="EMBL" id="QDV67852.1"/>
    </source>
</evidence>
<feature type="region of interest" description="Disordered" evidence="2">
    <location>
        <begin position="209"/>
        <end position="231"/>
    </location>
</feature>
<keyword evidence="1 3" id="KW-0732">Signal</keyword>
<evidence type="ECO:0000259" key="4">
    <source>
        <dbReference type="Pfam" id="PF03190"/>
    </source>
</evidence>
<evidence type="ECO:0000256" key="2">
    <source>
        <dbReference type="SAM" id="MobiDB-lite"/>
    </source>
</evidence>
<organism evidence="5 6">
    <name type="scientific">Rosistilla carotiformis</name>
    <dbReference type="NCBI Taxonomy" id="2528017"/>
    <lineage>
        <taxon>Bacteria</taxon>
        <taxon>Pseudomonadati</taxon>
        <taxon>Planctomycetota</taxon>
        <taxon>Planctomycetia</taxon>
        <taxon>Pirellulales</taxon>
        <taxon>Pirellulaceae</taxon>
        <taxon>Rosistilla</taxon>
    </lineage>
</organism>
<dbReference type="SUPFAM" id="SSF52833">
    <property type="entry name" value="Thioredoxin-like"/>
    <property type="match status" value="1"/>
</dbReference>
<dbReference type="KEGG" id="rcf:Poly24_15570"/>
<dbReference type="OrthoDB" id="244344at2"/>
<dbReference type="InterPro" id="IPR051099">
    <property type="entry name" value="AGR/TXD"/>
</dbReference>
<dbReference type="Proteomes" id="UP000315082">
    <property type="component" value="Chromosome"/>
</dbReference>
<feature type="region of interest" description="Disordered" evidence="2">
    <location>
        <begin position="136"/>
        <end position="191"/>
    </location>
</feature>
<feature type="compositionally biased region" description="Polar residues" evidence="2">
    <location>
        <begin position="212"/>
        <end position="226"/>
    </location>
</feature>
<keyword evidence="6" id="KW-1185">Reference proteome</keyword>
<feature type="compositionally biased region" description="Low complexity" evidence="2">
    <location>
        <begin position="156"/>
        <end position="191"/>
    </location>
</feature>
<evidence type="ECO:0000256" key="1">
    <source>
        <dbReference type="ARBA" id="ARBA00022729"/>
    </source>
</evidence>
<dbReference type="InterPro" id="IPR036249">
    <property type="entry name" value="Thioredoxin-like_sf"/>
</dbReference>
<feature type="compositionally biased region" description="Polar residues" evidence="2">
    <location>
        <begin position="143"/>
        <end position="155"/>
    </location>
</feature>
<name>A0A518JQN8_9BACT</name>
<dbReference type="PANTHER" id="PTHR15337">
    <property type="entry name" value="ANTERIOR GRADIENT PROTEIN-RELATED"/>
    <property type="match status" value="1"/>
</dbReference>
<feature type="domain" description="Spermatogenesis-associated protein 20-like TRX" evidence="4">
    <location>
        <begin position="21"/>
        <end position="88"/>
    </location>
</feature>
<dbReference type="Gene3D" id="3.40.30.10">
    <property type="entry name" value="Glutaredoxin"/>
    <property type="match status" value="1"/>
</dbReference>
<evidence type="ECO:0000313" key="6">
    <source>
        <dbReference type="Proteomes" id="UP000315082"/>
    </source>
</evidence>
<sequence length="401" mass="42196" precursor="true">MRIALSLAALLVIASGLRAEIPWNADLKVAHQQAQAEGKLLLVHFESDNCVWCDRLEAGAFQSPDVAAVIGQAYVPVKINASKNKKLAEYFKVNRFPTDVVVDASGAVHAHNVSPQAPLQYITMLQEAAAKGGRPIGPAGANIAQQAPSPSQLQTPVVAQPPAAQPPAAAMAHQPMPAAENPPTAANAAGGFGMPPAAAGNFAANAPAGQFQLPSHSPLQAPSVSPVSAAITMPPSKPIQQNDGGAATMAANEFAIAPQPKAPAADPTSEAVSPPATPPLAMDGYCPVAILDESRWVSGDKQFGAIHLGKLYLFGSAQSQAKFLADPEKYTPALGGMDVVKFFENQEQVEGNREFGLHHQGQLFFFTSEDSLKRFFQSPESYSVKAQDVMHQAVSQVRQLH</sequence>
<proteinExistence type="predicted"/>
<dbReference type="EMBL" id="CP036348">
    <property type="protein sequence ID" value="QDV67852.1"/>
    <property type="molecule type" value="Genomic_DNA"/>
</dbReference>
<accession>A0A518JQN8</accession>
<reference evidence="5 6" key="1">
    <citation type="submission" date="2019-02" db="EMBL/GenBank/DDBJ databases">
        <title>Deep-cultivation of Planctomycetes and their phenomic and genomic characterization uncovers novel biology.</title>
        <authorList>
            <person name="Wiegand S."/>
            <person name="Jogler M."/>
            <person name="Boedeker C."/>
            <person name="Pinto D."/>
            <person name="Vollmers J."/>
            <person name="Rivas-Marin E."/>
            <person name="Kohn T."/>
            <person name="Peeters S.H."/>
            <person name="Heuer A."/>
            <person name="Rast P."/>
            <person name="Oberbeckmann S."/>
            <person name="Bunk B."/>
            <person name="Jeske O."/>
            <person name="Meyerdierks A."/>
            <person name="Storesund J.E."/>
            <person name="Kallscheuer N."/>
            <person name="Luecker S."/>
            <person name="Lage O.M."/>
            <person name="Pohl T."/>
            <person name="Merkel B.J."/>
            <person name="Hornburger P."/>
            <person name="Mueller R.-W."/>
            <person name="Bruemmer F."/>
            <person name="Labrenz M."/>
            <person name="Spormann A.M."/>
            <person name="Op den Camp H."/>
            <person name="Overmann J."/>
            <person name="Amann R."/>
            <person name="Jetten M.S.M."/>
            <person name="Mascher T."/>
            <person name="Medema M.H."/>
            <person name="Devos D.P."/>
            <person name="Kaster A.-K."/>
            <person name="Ovreas L."/>
            <person name="Rohde M."/>
            <person name="Galperin M.Y."/>
            <person name="Jogler C."/>
        </authorList>
    </citation>
    <scope>NUCLEOTIDE SEQUENCE [LARGE SCALE GENOMIC DNA]</scope>
    <source>
        <strain evidence="5 6">Poly24</strain>
    </source>
</reference>
<dbReference type="RefSeq" id="WP_145092709.1">
    <property type="nucleotide sequence ID" value="NZ_CP036348.1"/>
</dbReference>
<dbReference type="AlphaFoldDB" id="A0A518JQN8"/>
<dbReference type="Pfam" id="PF03190">
    <property type="entry name" value="Thioredox_DsbH"/>
    <property type="match status" value="1"/>
</dbReference>
<feature type="chain" id="PRO_5021922572" evidence="3">
    <location>
        <begin position="20"/>
        <end position="401"/>
    </location>
</feature>
<feature type="signal peptide" evidence="3">
    <location>
        <begin position="1"/>
        <end position="19"/>
    </location>
</feature>
<gene>
    <name evidence="5" type="ORF">Poly24_15570</name>
</gene>
<evidence type="ECO:0000256" key="3">
    <source>
        <dbReference type="SAM" id="SignalP"/>
    </source>
</evidence>
<dbReference type="PANTHER" id="PTHR15337:SF11">
    <property type="entry name" value="THIOREDOXIN DOMAIN-CONTAINING PROTEIN"/>
    <property type="match status" value="1"/>
</dbReference>